<accession>A0A226DKJ0</accession>
<dbReference type="GO" id="GO:0005794">
    <property type="term" value="C:Golgi apparatus"/>
    <property type="evidence" value="ECO:0007669"/>
    <property type="project" value="TreeGrafter"/>
</dbReference>
<proteinExistence type="predicted"/>
<keyword evidence="1" id="KW-0472">Membrane</keyword>
<evidence type="ECO:0000256" key="1">
    <source>
        <dbReference type="SAM" id="Phobius"/>
    </source>
</evidence>
<dbReference type="InterPro" id="IPR053202">
    <property type="entry name" value="EGF_Rcpt_Signaling_Reg"/>
</dbReference>
<dbReference type="GO" id="GO:0016197">
    <property type="term" value="P:endosomal transport"/>
    <property type="evidence" value="ECO:0007669"/>
    <property type="project" value="TreeGrafter"/>
</dbReference>
<feature type="transmembrane region" description="Helical" evidence="1">
    <location>
        <begin position="719"/>
        <end position="739"/>
    </location>
</feature>
<feature type="transmembrane region" description="Helical" evidence="1">
    <location>
        <begin position="485"/>
        <end position="505"/>
    </location>
</feature>
<dbReference type="GO" id="GO:0006888">
    <property type="term" value="P:endoplasmic reticulum to Golgi vesicle-mediated transport"/>
    <property type="evidence" value="ECO:0007669"/>
    <property type="project" value="TreeGrafter"/>
</dbReference>
<dbReference type="GO" id="GO:0005886">
    <property type="term" value="C:plasma membrane"/>
    <property type="evidence" value="ECO:0007669"/>
    <property type="project" value="TreeGrafter"/>
</dbReference>
<organism evidence="3 4">
    <name type="scientific">Folsomia candida</name>
    <name type="common">Springtail</name>
    <dbReference type="NCBI Taxonomy" id="158441"/>
    <lineage>
        <taxon>Eukaryota</taxon>
        <taxon>Metazoa</taxon>
        <taxon>Ecdysozoa</taxon>
        <taxon>Arthropoda</taxon>
        <taxon>Hexapoda</taxon>
        <taxon>Collembola</taxon>
        <taxon>Entomobryomorpha</taxon>
        <taxon>Isotomoidea</taxon>
        <taxon>Isotomidae</taxon>
        <taxon>Proisotominae</taxon>
        <taxon>Folsomia</taxon>
    </lineage>
</organism>
<dbReference type="AlphaFoldDB" id="A0A226DKJ0"/>
<evidence type="ECO:0000313" key="4">
    <source>
        <dbReference type="Proteomes" id="UP000198287"/>
    </source>
</evidence>
<protein>
    <submittedName>
        <fullName evidence="3">Uncharacterized protein</fullName>
    </submittedName>
</protein>
<feature type="transmembrane region" description="Helical" evidence="1">
    <location>
        <begin position="403"/>
        <end position="426"/>
    </location>
</feature>
<dbReference type="OrthoDB" id="6357215at2759"/>
<dbReference type="PANTHER" id="PTHR34009:SF2">
    <property type="entry name" value="PROTEIN STAR"/>
    <property type="match status" value="1"/>
</dbReference>
<feature type="chain" id="PRO_5012466140" evidence="2">
    <location>
        <begin position="25"/>
        <end position="934"/>
    </location>
</feature>
<dbReference type="GO" id="GO:0031902">
    <property type="term" value="C:late endosome membrane"/>
    <property type="evidence" value="ECO:0007669"/>
    <property type="project" value="TreeGrafter"/>
</dbReference>
<dbReference type="GO" id="GO:0005789">
    <property type="term" value="C:endoplasmic reticulum membrane"/>
    <property type="evidence" value="ECO:0007669"/>
    <property type="project" value="TreeGrafter"/>
</dbReference>
<name>A0A226DKJ0_FOLCA</name>
<reference evidence="3 4" key="1">
    <citation type="submission" date="2015-12" db="EMBL/GenBank/DDBJ databases">
        <title>The genome of Folsomia candida.</title>
        <authorList>
            <person name="Faddeeva A."/>
            <person name="Derks M.F."/>
            <person name="Anvar Y."/>
            <person name="Smit S."/>
            <person name="Van Straalen N."/>
            <person name="Roelofs D."/>
        </authorList>
    </citation>
    <scope>NUCLEOTIDE SEQUENCE [LARGE SCALE GENOMIC DNA]</scope>
    <source>
        <strain evidence="3 4">VU population</strain>
        <tissue evidence="3">Whole body</tissue>
    </source>
</reference>
<evidence type="ECO:0000256" key="2">
    <source>
        <dbReference type="SAM" id="SignalP"/>
    </source>
</evidence>
<keyword evidence="1" id="KW-1133">Transmembrane helix</keyword>
<keyword evidence="2" id="KW-0732">Signal</keyword>
<evidence type="ECO:0000313" key="3">
    <source>
        <dbReference type="EMBL" id="OXA44716.1"/>
    </source>
</evidence>
<dbReference type="EMBL" id="LNIX01000019">
    <property type="protein sequence ID" value="OXA44716.1"/>
    <property type="molecule type" value="Genomic_DNA"/>
</dbReference>
<feature type="signal peptide" evidence="2">
    <location>
        <begin position="1"/>
        <end position="24"/>
    </location>
</feature>
<keyword evidence="1" id="KW-0812">Transmembrane</keyword>
<dbReference type="PANTHER" id="PTHR34009">
    <property type="entry name" value="PROTEIN STAR"/>
    <property type="match status" value="1"/>
</dbReference>
<dbReference type="Proteomes" id="UP000198287">
    <property type="component" value="Unassembled WGS sequence"/>
</dbReference>
<keyword evidence="4" id="KW-1185">Reference proteome</keyword>
<feature type="transmembrane region" description="Helical" evidence="1">
    <location>
        <begin position="759"/>
        <end position="788"/>
    </location>
</feature>
<comment type="caution">
    <text evidence="3">The sequence shown here is derived from an EMBL/GenBank/DDBJ whole genome shotgun (WGS) entry which is preliminary data.</text>
</comment>
<sequence length="934" mass="106461">MMKLKEISWILITMLVTLPSPVNLTLAPPEFANLIRIFQPCLIVLFDYTGTNWIISSSIPITRFKLKVAYAKLYTKIDSSDKMLSAYVDVHPNWTVAVNPIPRTVCAVEFHLYPPIQFGTLENFLTITDDLRIAHQKTNVGPERGEYAKLSFKTSENSYYRILVTDIFDSIKWTAWASSLIYVKKASYIDPSLLCVLALSDFEREASLKRNDVAQLYFICELCVKCHLQYVRFSSTFHSLVEWNSYISSLTRSVVNANWKLSHRVIDADDVEEKYAQISAAIKTPNFKYLYFREHHSDMPLDMILFKVAFPNATVTGLGDDCTTMPQIEDSSDDVKHEKFFMANSHSRIAWEVSTIPTVIMDAFSVYLLPYKIQGLEFTTCHQKERNSGGISSPSLTTPLDGFTWLFILITGILVTVSLSIGYFILGWGNNFTENMLYLAYGGLLEQSNSWAQLSSYFEFEAQNSARLYQVAGYPEKNASHRGALFARIICSCWILCCLVVSNSYKGEYVKRQTVPRAVPRYSRFQELLENKFIIYTIPIDTSFYLTVVNTTSNPEEIDAINSVFSLLSIFPNVTDGNETPSLINRIRNVARVPENYSEIIFGRDSLIRLVSNCSRKIALVSWSDHVELVRANLEAINPEYAVSKSAQPLEKMAKGWAVLNWGDATVLSRISGMMSSGLAQKWYRVTKEKEISQFIKKSESLKNRWEQLKMGGNLRETFALFCLVCVIAIGSFGLEFIIEFHSIVTVKMTSLKHSDPKMGYLHLFCTKRCLVLFFVYIPLVLVLIYLVRSDYKDPVKELLDDFAVASGNLRLAQDDANILGYIRQKFLQPPATEGKVVLSGKDVHFKHTFEQQEMYRFIYKILGNKNNGFFLECGAHDGEFYSNTLPLEMRHGWTGLLVEADPYPLLALRKRNRRSWISSACLSPHTFPIKVQS</sequence>
<dbReference type="Gene3D" id="1.10.287.70">
    <property type="match status" value="1"/>
</dbReference>
<gene>
    <name evidence="3" type="ORF">Fcan01_20599</name>
</gene>